<protein>
    <recommendedName>
        <fullName evidence="3">Plasmid stabilization protein</fullName>
    </recommendedName>
</protein>
<evidence type="ECO:0000313" key="2">
    <source>
        <dbReference type="Proteomes" id="UP000005615"/>
    </source>
</evidence>
<dbReference type="Gene3D" id="3.30.2310.20">
    <property type="entry name" value="RelE-like"/>
    <property type="match status" value="1"/>
</dbReference>
<evidence type="ECO:0000313" key="1">
    <source>
        <dbReference type="EMBL" id="EGG30186.1"/>
    </source>
</evidence>
<sequence length="92" mass="10732">MMPYTLIYTKRYLKRASKFLKARPEIHAQYKKTLMLLELNPFHPSLRLHSLSGRSDGAYSVSINMSYRIVLDIVFVDDNIVLLDIGTHDQVY</sequence>
<organism evidence="1 2">
    <name type="scientific">Aequoribacter fuscus</name>
    <dbReference type="NCBI Taxonomy" id="2518989"/>
    <lineage>
        <taxon>Bacteria</taxon>
        <taxon>Pseudomonadati</taxon>
        <taxon>Pseudomonadota</taxon>
        <taxon>Gammaproteobacteria</taxon>
        <taxon>Cellvibrionales</taxon>
        <taxon>Halieaceae</taxon>
        <taxon>Aequoribacter</taxon>
    </lineage>
</organism>
<dbReference type="eggNOG" id="COG3041">
    <property type="taxonomic scope" value="Bacteria"/>
</dbReference>
<dbReference type="Proteomes" id="UP000005615">
    <property type="component" value="Unassembled WGS sequence"/>
</dbReference>
<proteinExistence type="predicted"/>
<comment type="caution">
    <text evidence="1">The sequence shown here is derived from an EMBL/GenBank/DDBJ whole genome shotgun (WGS) entry which is preliminary data.</text>
</comment>
<gene>
    <name evidence="1" type="ORF">IMCC3088_889</name>
</gene>
<keyword evidence="2" id="KW-1185">Reference proteome</keyword>
<dbReference type="STRING" id="2518989.IMCC3088_889"/>
<dbReference type="RefSeq" id="WP_009575186.1">
    <property type="nucleotide sequence ID" value="NZ_AEIG01000021.1"/>
</dbReference>
<name>F3L0G8_9GAMM</name>
<dbReference type="InterPro" id="IPR035093">
    <property type="entry name" value="RelE/ParE_toxin_dom_sf"/>
</dbReference>
<dbReference type="AlphaFoldDB" id="F3L0G8"/>
<dbReference type="EMBL" id="AEIG01000021">
    <property type="protein sequence ID" value="EGG30186.1"/>
    <property type="molecule type" value="Genomic_DNA"/>
</dbReference>
<accession>F3L0G8</accession>
<dbReference type="SUPFAM" id="SSF143011">
    <property type="entry name" value="RelE-like"/>
    <property type="match status" value="1"/>
</dbReference>
<reference evidence="1 2" key="1">
    <citation type="journal article" date="2011" name="J. Bacteriol.">
        <title>Genome sequence of strain IMCC3088, a proteorhodopsin-containing marine bacterium belonging to the OM60/NOR5 clade.</title>
        <authorList>
            <person name="Jang Y."/>
            <person name="Oh H.M."/>
            <person name="Kang I."/>
            <person name="Lee K."/>
            <person name="Yang S.J."/>
            <person name="Cho J.C."/>
        </authorList>
    </citation>
    <scope>NUCLEOTIDE SEQUENCE [LARGE SCALE GENOMIC DNA]</scope>
    <source>
        <strain evidence="1 2">IMCC3088</strain>
    </source>
</reference>
<evidence type="ECO:0008006" key="3">
    <source>
        <dbReference type="Google" id="ProtNLM"/>
    </source>
</evidence>